<organism evidence="2 3">
    <name type="scientific">Cupriavidus pampae</name>
    <dbReference type="NCBI Taxonomy" id="659251"/>
    <lineage>
        <taxon>Bacteria</taxon>
        <taxon>Pseudomonadati</taxon>
        <taxon>Pseudomonadota</taxon>
        <taxon>Betaproteobacteria</taxon>
        <taxon>Burkholderiales</taxon>
        <taxon>Burkholderiaceae</taxon>
        <taxon>Cupriavidus</taxon>
    </lineage>
</organism>
<dbReference type="CDD" id="cd04301">
    <property type="entry name" value="NAT_SF"/>
    <property type="match status" value="1"/>
</dbReference>
<dbReference type="GO" id="GO:0102971">
    <property type="term" value="F:phosphinothricin N-acetyltransferase activity"/>
    <property type="evidence" value="ECO:0007669"/>
    <property type="project" value="UniProtKB-EC"/>
</dbReference>
<dbReference type="EMBL" id="CAJZAG010000005">
    <property type="protein sequence ID" value="CAG9173410.1"/>
    <property type="molecule type" value="Genomic_DNA"/>
</dbReference>
<evidence type="ECO:0000313" key="3">
    <source>
        <dbReference type="Proteomes" id="UP000706525"/>
    </source>
</evidence>
<comment type="caution">
    <text evidence="2">The sequence shown here is derived from an EMBL/GenBank/DDBJ whole genome shotgun (WGS) entry which is preliminary data.</text>
</comment>
<dbReference type="PROSITE" id="PS51186">
    <property type="entry name" value="GNAT"/>
    <property type="match status" value="1"/>
</dbReference>
<feature type="domain" description="N-acetyltransferase" evidence="1">
    <location>
        <begin position="16"/>
        <end position="179"/>
    </location>
</feature>
<sequence length="193" mass="20517">MSTAAASLDIATRTVVHVRDATDDDMDAIQAIYAHHVLHGISSFEEVPPTVDDMRARRAGVLGHGLPYLAAELDGRVVGYAYATPYRPRAAYRFTVEDSVYAADGLAGRGIGSALMAELIARCEQGPWRQMIAVIGNSGNVGSRALHARHGFTYVGTLANAGFKFGGWVDTVLMQRPLGEGARSLPSGKSVSS</sequence>
<protein>
    <submittedName>
        <fullName evidence="2">Phosphinothricin N-acetyltransferase</fullName>
        <ecNumber evidence="2">2.3.1.183</ecNumber>
    </submittedName>
</protein>
<dbReference type="EC" id="2.3.1.183" evidence="2"/>
<name>A0ABN7YMG2_9BURK</name>
<dbReference type="PANTHER" id="PTHR43072">
    <property type="entry name" value="N-ACETYLTRANSFERASE"/>
    <property type="match status" value="1"/>
</dbReference>
<keyword evidence="2" id="KW-0012">Acyltransferase</keyword>
<dbReference type="RefSeq" id="WP_223989224.1">
    <property type="nucleotide sequence ID" value="NZ_CAJZAG010000005.1"/>
</dbReference>
<proteinExistence type="predicted"/>
<evidence type="ECO:0000313" key="2">
    <source>
        <dbReference type="EMBL" id="CAG9173410.1"/>
    </source>
</evidence>
<dbReference type="Proteomes" id="UP000706525">
    <property type="component" value="Unassembled WGS sequence"/>
</dbReference>
<dbReference type="SUPFAM" id="SSF55729">
    <property type="entry name" value="Acyl-CoA N-acyltransferases (Nat)"/>
    <property type="match status" value="1"/>
</dbReference>
<dbReference type="InterPro" id="IPR016181">
    <property type="entry name" value="Acyl_CoA_acyltransferase"/>
</dbReference>
<dbReference type="InterPro" id="IPR000182">
    <property type="entry name" value="GNAT_dom"/>
</dbReference>
<keyword evidence="3" id="KW-1185">Reference proteome</keyword>
<dbReference type="Gene3D" id="3.40.630.30">
    <property type="match status" value="1"/>
</dbReference>
<keyword evidence="2" id="KW-0808">Transferase</keyword>
<evidence type="ECO:0000259" key="1">
    <source>
        <dbReference type="PROSITE" id="PS51186"/>
    </source>
</evidence>
<gene>
    <name evidence="2" type="primary">pat_2</name>
    <name evidence="2" type="ORF">LMG32289_02863</name>
</gene>
<dbReference type="Pfam" id="PF00583">
    <property type="entry name" value="Acetyltransf_1"/>
    <property type="match status" value="1"/>
</dbReference>
<accession>A0ABN7YMG2</accession>
<dbReference type="PANTHER" id="PTHR43072:SF8">
    <property type="entry name" value="ACYLTRANSFERASE FABY-RELATED"/>
    <property type="match status" value="1"/>
</dbReference>
<reference evidence="2 3" key="1">
    <citation type="submission" date="2021-08" db="EMBL/GenBank/DDBJ databases">
        <authorList>
            <person name="Peeters C."/>
        </authorList>
    </citation>
    <scope>NUCLEOTIDE SEQUENCE [LARGE SCALE GENOMIC DNA]</scope>
    <source>
        <strain evidence="2 3">LMG 32289</strain>
    </source>
</reference>